<keyword evidence="10" id="KW-1185">Reference proteome</keyword>
<dbReference type="InterPro" id="IPR046357">
    <property type="entry name" value="PPIase_dom_sf"/>
</dbReference>
<comment type="similarity">
    <text evidence="2">Belongs to the cyclophilin-type PPIase family.</text>
</comment>
<evidence type="ECO:0000259" key="7">
    <source>
        <dbReference type="PROSITE" id="PS50059"/>
    </source>
</evidence>
<dbReference type="KEGG" id="puo:RZN69_19630"/>
<dbReference type="EMBL" id="CP136920">
    <property type="protein sequence ID" value="WOO40840.1"/>
    <property type="molecule type" value="Genomic_DNA"/>
</dbReference>
<dbReference type="EC" id="5.2.1.8" evidence="3 6"/>
<dbReference type="PROSITE" id="PS50059">
    <property type="entry name" value="FKBP_PPIASE"/>
    <property type="match status" value="1"/>
</dbReference>
<evidence type="ECO:0000256" key="3">
    <source>
        <dbReference type="ARBA" id="ARBA00013194"/>
    </source>
</evidence>
<accession>A0AAQ3LBI8</accession>
<comment type="catalytic activity">
    <reaction evidence="1 6">
        <text>[protein]-peptidylproline (omega=180) = [protein]-peptidylproline (omega=0)</text>
        <dbReference type="Rhea" id="RHEA:16237"/>
        <dbReference type="Rhea" id="RHEA-COMP:10747"/>
        <dbReference type="Rhea" id="RHEA-COMP:10748"/>
        <dbReference type="ChEBI" id="CHEBI:83833"/>
        <dbReference type="ChEBI" id="CHEBI:83834"/>
        <dbReference type="EC" id="5.2.1.8"/>
    </reaction>
</comment>
<dbReference type="InterPro" id="IPR029000">
    <property type="entry name" value="Cyclophilin-like_dom_sf"/>
</dbReference>
<evidence type="ECO:0000256" key="6">
    <source>
        <dbReference type="PROSITE-ProRule" id="PRU00277"/>
    </source>
</evidence>
<evidence type="ECO:0000256" key="2">
    <source>
        <dbReference type="ARBA" id="ARBA00007365"/>
    </source>
</evidence>
<dbReference type="PRINTS" id="PR00153">
    <property type="entry name" value="CSAPPISMRASE"/>
</dbReference>
<dbReference type="GO" id="GO:0003755">
    <property type="term" value="F:peptidyl-prolyl cis-trans isomerase activity"/>
    <property type="evidence" value="ECO:0007669"/>
    <property type="project" value="UniProtKB-KW"/>
</dbReference>
<gene>
    <name evidence="9" type="ORF">RZN69_19630</name>
</gene>
<dbReference type="SUPFAM" id="SSF50891">
    <property type="entry name" value="Cyclophilin-like"/>
    <property type="match status" value="1"/>
</dbReference>
<dbReference type="GO" id="GO:0006457">
    <property type="term" value="P:protein folding"/>
    <property type="evidence" value="ECO:0007669"/>
    <property type="project" value="InterPro"/>
</dbReference>
<dbReference type="AlphaFoldDB" id="A0AAQ3LBI8"/>
<keyword evidence="5 6" id="KW-0413">Isomerase</keyword>
<reference evidence="9 10" key="1">
    <citation type="submission" date="2023-10" db="EMBL/GenBank/DDBJ databases">
        <title>Rubellicoccus peritrichatus gen. nov., sp. nov., isolated from an algae of coral reef tank.</title>
        <authorList>
            <person name="Luo J."/>
        </authorList>
    </citation>
    <scope>NUCLEOTIDE SEQUENCE [LARGE SCALE GENOMIC DNA]</scope>
    <source>
        <strain evidence="9 10">CR14</strain>
    </source>
</reference>
<dbReference type="SUPFAM" id="SSF54534">
    <property type="entry name" value="FKBP-like"/>
    <property type="match status" value="1"/>
</dbReference>
<dbReference type="Pfam" id="PF00160">
    <property type="entry name" value="Pro_isomerase"/>
    <property type="match status" value="1"/>
</dbReference>
<dbReference type="InterPro" id="IPR001179">
    <property type="entry name" value="PPIase_FKBP_dom"/>
</dbReference>
<dbReference type="PANTHER" id="PTHR45625:SF4">
    <property type="entry name" value="PEPTIDYLPROLYL ISOMERASE DOMAIN AND WD REPEAT-CONTAINING PROTEIN 1"/>
    <property type="match status" value="1"/>
</dbReference>
<keyword evidence="4 6" id="KW-0697">Rotamase</keyword>
<sequence>MTNSRVNAQSSADYADGLYAEINTSKGLIVTELEYQKTPLTVINFVGLAEGTKDSNKPAGEPFYDGLTFHRVIPDFMIQGGDPQGNGSGGPGYKFEDEIDPSLKHSGPGILSMANAGPGTNGSQFFITHKATTWLDGKHTVFGKVVKGQDVVDAIDQGDTIETIKIVRVGDDAKAFKADQAAFDELASQSEAKKKQAALEAAKKAEAMIEEKWPDLKTTESGLRYKVLQAPETEDKPAPGSTVTAHYKGTLVDGKQFDSSYDRGQPIQLPVGVGRVIKGWDEALLDMSKGEKRLLVIPSDLAYGPRGRPPVIPPNATLVFEVELIDFK</sequence>
<feature type="domain" description="PPIase cyclophilin-type" evidence="8">
    <location>
        <begin position="27"/>
        <end position="160"/>
    </location>
</feature>
<evidence type="ECO:0000256" key="5">
    <source>
        <dbReference type="ARBA" id="ARBA00023235"/>
    </source>
</evidence>
<name>A0AAQ3LBI8_9BACT</name>
<dbReference type="InterPro" id="IPR044666">
    <property type="entry name" value="Cyclophilin_A-like"/>
</dbReference>
<evidence type="ECO:0000256" key="4">
    <source>
        <dbReference type="ARBA" id="ARBA00023110"/>
    </source>
</evidence>
<proteinExistence type="inferred from homology"/>
<evidence type="ECO:0000259" key="8">
    <source>
        <dbReference type="PROSITE" id="PS50072"/>
    </source>
</evidence>
<dbReference type="FunFam" id="3.10.50.40:FF:000006">
    <property type="entry name" value="Peptidyl-prolyl cis-trans isomerase"/>
    <property type="match status" value="1"/>
</dbReference>
<feature type="domain" description="PPIase FKBP-type" evidence="7">
    <location>
        <begin position="240"/>
        <end position="328"/>
    </location>
</feature>
<dbReference type="PANTHER" id="PTHR45625">
    <property type="entry name" value="PEPTIDYL-PROLYL CIS-TRANS ISOMERASE-RELATED"/>
    <property type="match status" value="1"/>
</dbReference>
<dbReference type="PROSITE" id="PS50072">
    <property type="entry name" value="CSA_PPIASE_2"/>
    <property type="match status" value="1"/>
</dbReference>
<evidence type="ECO:0000313" key="10">
    <source>
        <dbReference type="Proteomes" id="UP001304300"/>
    </source>
</evidence>
<dbReference type="InterPro" id="IPR002130">
    <property type="entry name" value="Cyclophilin-type_PPIase_dom"/>
</dbReference>
<protein>
    <recommendedName>
        <fullName evidence="3 6">peptidylprolyl isomerase</fullName>
        <ecNumber evidence="3 6">5.2.1.8</ecNumber>
    </recommendedName>
</protein>
<dbReference type="RefSeq" id="WP_317833061.1">
    <property type="nucleotide sequence ID" value="NZ_CP136920.1"/>
</dbReference>
<organism evidence="9 10">
    <name type="scientific">Rubellicoccus peritrichatus</name>
    <dbReference type="NCBI Taxonomy" id="3080537"/>
    <lineage>
        <taxon>Bacteria</taxon>
        <taxon>Pseudomonadati</taxon>
        <taxon>Verrucomicrobiota</taxon>
        <taxon>Opitutia</taxon>
        <taxon>Puniceicoccales</taxon>
        <taxon>Cerasicoccaceae</taxon>
        <taxon>Rubellicoccus</taxon>
    </lineage>
</organism>
<dbReference type="PROSITE" id="PS00170">
    <property type="entry name" value="CSA_PPIASE_1"/>
    <property type="match status" value="1"/>
</dbReference>
<dbReference type="Proteomes" id="UP001304300">
    <property type="component" value="Chromosome"/>
</dbReference>
<evidence type="ECO:0000313" key="9">
    <source>
        <dbReference type="EMBL" id="WOO40840.1"/>
    </source>
</evidence>
<evidence type="ECO:0000256" key="1">
    <source>
        <dbReference type="ARBA" id="ARBA00000971"/>
    </source>
</evidence>
<dbReference type="CDD" id="cd00317">
    <property type="entry name" value="cyclophilin"/>
    <property type="match status" value="1"/>
</dbReference>
<dbReference type="Pfam" id="PF00254">
    <property type="entry name" value="FKBP_C"/>
    <property type="match status" value="1"/>
</dbReference>
<dbReference type="Gene3D" id="2.40.100.10">
    <property type="entry name" value="Cyclophilin-like"/>
    <property type="match status" value="1"/>
</dbReference>
<dbReference type="Gene3D" id="3.10.50.40">
    <property type="match status" value="1"/>
</dbReference>
<dbReference type="InterPro" id="IPR020892">
    <property type="entry name" value="Cyclophilin-type_PPIase_CS"/>
</dbReference>